<dbReference type="AlphaFoldDB" id="A0A9X2BDM8"/>
<comment type="caution">
    <text evidence="3">The sequence shown here is derived from an EMBL/GenBank/DDBJ whole genome shotgun (WGS) entry which is preliminary data.</text>
</comment>
<dbReference type="InterPro" id="IPR027383">
    <property type="entry name" value="Znf_put"/>
</dbReference>
<evidence type="ECO:0000259" key="2">
    <source>
        <dbReference type="Pfam" id="PF13490"/>
    </source>
</evidence>
<feature type="domain" description="Putative zinc-finger" evidence="2">
    <location>
        <begin position="8"/>
        <end position="39"/>
    </location>
</feature>
<protein>
    <submittedName>
        <fullName evidence="3">Anti-sigma factor</fullName>
    </submittedName>
</protein>
<feature type="transmembrane region" description="Helical" evidence="1">
    <location>
        <begin position="88"/>
        <end position="109"/>
    </location>
</feature>
<keyword evidence="4" id="KW-1185">Reference proteome</keyword>
<name>A0A9X2BDM8_9BACL</name>
<accession>A0A9X2BDM8</accession>
<evidence type="ECO:0000256" key="1">
    <source>
        <dbReference type="SAM" id="Phobius"/>
    </source>
</evidence>
<evidence type="ECO:0000313" key="3">
    <source>
        <dbReference type="EMBL" id="MCK6255237.1"/>
    </source>
</evidence>
<proteinExistence type="predicted"/>
<dbReference type="Proteomes" id="UP001139011">
    <property type="component" value="Unassembled WGS sequence"/>
</dbReference>
<reference evidence="3" key="1">
    <citation type="submission" date="2021-09" db="EMBL/GenBank/DDBJ databases">
        <title>Genome analysis of Fictibacillus sp. KIGAM418 isolated from marine sediment.</title>
        <authorList>
            <person name="Seo M.-J."/>
            <person name="Cho E.-S."/>
            <person name="Hwang C.Y."/>
        </authorList>
    </citation>
    <scope>NUCLEOTIDE SEQUENCE</scope>
    <source>
        <strain evidence="3">KIGAM418</strain>
    </source>
</reference>
<dbReference type="Pfam" id="PF13490">
    <property type="entry name" value="zf-HC2"/>
    <property type="match status" value="1"/>
</dbReference>
<sequence length="205" mass="23137">MSCDTEKYMSLIDKALDRDITELEQKELDIHLENCEACREHYYALKEIISDMKESAPVVAPDHFTEDVMKRLPAVKKKRMPAQWIRRYPVLTAAAVFLILMFGSVMANWSTGNELSVVSGSDNVQIKPSTHTVIVPKGKTVKGDLVVENGDVRVEGKVDGDVVVIKGKKYMASAGQITGDSQEIHQVVEWVWYKLKMFFTGEEQK</sequence>
<dbReference type="RefSeq" id="WP_248251100.1">
    <property type="nucleotide sequence ID" value="NZ_JAIWJX010000002.1"/>
</dbReference>
<keyword evidence="1" id="KW-1133">Transmembrane helix</keyword>
<organism evidence="3 4">
    <name type="scientific">Fictibacillus marinisediminis</name>
    <dbReference type="NCBI Taxonomy" id="2878389"/>
    <lineage>
        <taxon>Bacteria</taxon>
        <taxon>Bacillati</taxon>
        <taxon>Bacillota</taxon>
        <taxon>Bacilli</taxon>
        <taxon>Bacillales</taxon>
        <taxon>Fictibacillaceae</taxon>
        <taxon>Fictibacillus</taxon>
    </lineage>
</organism>
<keyword evidence="1" id="KW-0812">Transmembrane</keyword>
<evidence type="ECO:0000313" key="4">
    <source>
        <dbReference type="Proteomes" id="UP001139011"/>
    </source>
</evidence>
<keyword evidence="1" id="KW-0472">Membrane</keyword>
<gene>
    <name evidence="3" type="ORF">LCY76_01075</name>
</gene>
<dbReference type="EMBL" id="JAIWJX010000002">
    <property type="protein sequence ID" value="MCK6255237.1"/>
    <property type="molecule type" value="Genomic_DNA"/>
</dbReference>